<sequence>MPVGEAEFGVARHLFRTEVRPRDEFALRRSSGVVISSRRKAADSPLRVRAVLLGDVLFALDPRMTEWREPLTSLASTSGDVEIQLDVEQAGGWQRLAVIFATVEAPEELRRLRPALISELERLGSELATDLAGQLGATSGQSPLSLLTRLDRIEGFERDLISAAIGIRPVARSTQGQLIERRRWRPGEIPKRLRSARYAPAVLPSGEIVMRPDVLTVSRTRVSADVEEHRQFARGVTVLRKRAQALRTAASAALQEAQQVEAFQRVDKASIARERALSAPERRRLHGRIEQLRIARSRASLVTGRCQQLLDEEPWLQGVGEPRTQLQPTPTFHRVAAYARAYDALRRLFEYDAAADKAPAERFKTTSELYEVWVFVTCVRMLCDALAPSSRDAIEARLAEVRRGDATEFDCGELGQLVVIFEPVIEGLDARSTLSELPYRAALTSSALRPDIWVEWTAPGKPSRAAVIDAKCTARFRSRGRAREGSIGDELEQMRDYRSRVIDPLTGRQPVRAMFQVHYVAGEPILCNVRQLLQGTAPPDAFITGAVGAAPGDTGQLQVVVDRLLGWLMA</sequence>
<evidence type="ECO:0008006" key="3">
    <source>
        <dbReference type="Google" id="ProtNLM"/>
    </source>
</evidence>
<evidence type="ECO:0000313" key="2">
    <source>
        <dbReference type="Proteomes" id="UP000320390"/>
    </source>
</evidence>
<name>A0A518EYM0_9BACT</name>
<keyword evidence="2" id="KW-1185">Reference proteome</keyword>
<dbReference type="RefSeq" id="WP_145203140.1">
    <property type="nucleotide sequence ID" value="NZ_CP036434.1"/>
</dbReference>
<accession>A0A518EYM0</accession>
<dbReference type="Proteomes" id="UP000320390">
    <property type="component" value="Chromosome"/>
</dbReference>
<proteinExistence type="predicted"/>
<dbReference type="AlphaFoldDB" id="A0A518EYM0"/>
<dbReference type="EMBL" id="CP036434">
    <property type="protein sequence ID" value="QDV09185.1"/>
    <property type="molecule type" value="Genomic_DNA"/>
</dbReference>
<reference evidence="1 2" key="1">
    <citation type="submission" date="2019-02" db="EMBL/GenBank/DDBJ databases">
        <title>Deep-cultivation of Planctomycetes and their phenomic and genomic characterization uncovers novel biology.</title>
        <authorList>
            <person name="Wiegand S."/>
            <person name="Jogler M."/>
            <person name="Boedeker C."/>
            <person name="Pinto D."/>
            <person name="Vollmers J."/>
            <person name="Rivas-Marin E."/>
            <person name="Kohn T."/>
            <person name="Peeters S.H."/>
            <person name="Heuer A."/>
            <person name="Rast P."/>
            <person name="Oberbeckmann S."/>
            <person name="Bunk B."/>
            <person name="Jeske O."/>
            <person name="Meyerdierks A."/>
            <person name="Storesund J.E."/>
            <person name="Kallscheuer N."/>
            <person name="Luecker S."/>
            <person name="Lage O.M."/>
            <person name="Pohl T."/>
            <person name="Merkel B.J."/>
            <person name="Hornburger P."/>
            <person name="Mueller R.-W."/>
            <person name="Bruemmer F."/>
            <person name="Labrenz M."/>
            <person name="Spormann A.M."/>
            <person name="Op den Camp H."/>
            <person name="Overmann J."/>
            <person name="Amann R."/>
            <person name="Jetten M.S.M."/>
            <person name="Mascher T."/>
            <person name="Medema M.H."/>
            <person name="Devos D.P."/>
            <person name="Kaster A.-K."/>
            <person name="Ovreas L."/>
            <person name="Rohde M."/>
            <person name="Galperin M.Y."/>
            <person name="Jogler C."/>
        </authorList>
    </citation>
    <scope>NUCLEOTIDE SEQUENCE [LARGE SCALE GENOMIC DNA]</scope>
    <source>
        <strain evidence="1 2">Poly30</strain>
    </source>
</reference>
<protein>
    <recommendedName>
        <fullName evidence="3">DUF2357 domain-containing protein</fullName>
    </recommendedName>
</protein>
<gene>
    <name evidence="1" type="ORF">Poly30_47420</name>
</gene>
<evidence type="ECO:0000313" key="1">
    <source>
        <dbReference type="EMBL" id="QDV09185.1"/>
    </source>
</evidence>
<organism evidence="1 2">
    <name type="scientific">Saltatorellus ferox</name>
    <dbReference type="NCBI Taxonomy" id="2528018"/>
    <lineage>
        <taxon>Bacteria</taxon>
        <taxon>Pseudomonadati</taxon>
        <taxon>Planctomycetota</taxon>
        <taxon>Planctomycetia</taxon>
        <taxon>Planctomycetia incertae sedis</taxon>
        <taxon>Saltatorellus</taxon>
    </lineage>
</organism>